<dbReference type="Proteomes" id="UP000292385">
    <property type="component" value="Unassembled WGS sequence"/>
</dbReference>
<evidence type="ECO:0000313" key="4">
    <source>
        <dbReference type="Proteomes" id="UP000292385"/>
    </source>
</evidence>
<keyword evidence="2" id="KW-0472">Membrane</keyword>
<evidence type="ECO:0000256" key="2">
    <source>
        <dbReference type="SAM" id="Phobius"/>
    </source>
</evidence>
<name>A0ABY2AHX3_9ACTN</name>
<feature type="compositionally biased region" description="Low complexity" evidence="1">
    <location>
        <begin position="78"/>
        <end position="93"/>
    </location>
</feature>
<keyword evidence="4" id="KW-1185">Reference proteome</keyword>
<dbReference type="EMBL" id="SJJY01000001">
    <property type="protein sequence ID" value="TCC27911.1"/>
    <property type="molecule type" value="Genomic_DNA"/>
</dbReference>
<gene>
    <name evidence="3" type="ORF">E0H58_08245</name>
</gene>
<accession>A0ABY2AHX3</accession>
<evidence type="ECO:0008006" key="5">
    <source>
        <dbReference type="Google" id="ProtNLM"/>
    </source>
</evidence>
<reference evidence="3 4" key="1">
    <citation type="submission" date="2019-02" db="EMBL/GenBank/DDBJ databases">
        <title>Kribbella capetownensis sp. nov. and Kribbella speibonae sp. nov., isolated from soil.</title>
        <authorList>
            <person name="Curtis S.M."/>
            <person name="Norton I."/>
            <person name="Everest G.J."/>
            <person name="Meyers P.R."/>
        </authorList>
    </citation>
    <scope>NUCLEOTIDE SEQUENCE [LARGE SCALE GENOMIC DNA]</scope>
    <source>
        <strain evidence="3 4">SK5</strain>
    </source>
</reference>
<keyword evidence="2" id="KW-0812">Transmembrane</keyword>
<protein>
    <recommendedName>
        <fullName evidence="5">Secreted protein</fullName>
    </recommendedName>
</protein>
<organism evidence="3 4">
    <name type="scientific">Kribbella speibonae</name>
    <dbReference type="NCBI Taxonomy" id="1572660"/>
    <lineage>
        <taxon>Bacteria</taxon>
        <taxon>Bacillati</taxon>
        <taxon>Actinomycetota</taxon>
        <taxon>Actinomycetes</taxon>
        <taxon>Propionibacteriales</taxon>
        <taxon>Kribbellaceae</taxon>
        <taxon>Kribbella</taxon>
    </lineage>
</organism>
<sequence>MNVAGFTVCTGFGGVTFVVVVVVVVVVRGGGGAAVVFGGGGGTLLGAVVGSEVADLVATGAAVVGPSPPCVSFTARNTPPAATTASTATTKNAVPPDLFRGG</sequence>
<comment type="caution">
    <text evidence="3">The sequence shown here is derived from an EMBL/GenBank/DDBJ whole genome shotgun (WGS) entry which is preliminary data.</text>
</comment>
<feature type="region of interest" description="Disordered" evidence="1">
    <location>
        <begin position="78"/>
        <end position="102"/>
    </location>
</feature>
<proteinExistence type="predicted"/>
<evidence type="ECO:0000256" key="1">
    <source>
        <dbReference type="SAM" id="MobiDB-lite"/>
    </source>
</evidence>
<evidence type="ECO:0000313" key="3">
    <source>
        <dbReference type="EMBL" id="TCC27911.1"/>
    </source>
</evidence>
<keyword evidence="2" id="KW-1133">Transmembrane helix</keyword>
<dbReference type="RefSeq" id="WP_131460583.1">
    <property type="nucleotide sequence ID" value="NZ_SJJY01000001.1"/>
</dbReference>
<feature type="transmembrane region" description="Helical" evidence="2">
    <location>
        <begin position="6"/>
        <end position="27"/>
    </location>
</feature>